<dbReference type="RefSeq" id="WP_254163789.1">
    <property type="nucleotide sequence ID" value="NZ_JAHESF010000012.1"/>
</dbReference>
<dbReference type="AlphaFoldDB" id="A0AAP2DKN8"/>
<protein>
    <submittedName>
        <fullName evidence="2">Helix-turn-helix domain-containing protein</fullName>
    </submittedName>
</protein>
<dbReference type="Proteomes" id="UP001319200">
    <property type="component" value="Unassembled WGS sequence"/>
</dbReference>
<evidence type="ECO:0000313" key="3">
    <source>
        <dbReference type="Proteomes" id="UP001319200"/>
    </source>
</evidence>
<proteinExistence type="predicted"/>
<comment type="caution">
    <text evidence="2">The sequence shown here is derived from an EMBL/GenBank/DDBJ whole genome shotgun (WGS) entry which is preliminary data.</text>
</comment>
<organism evidence="2 3">
    <name type="scientific">Chryseosolibacter histidini</name>
    <dbReference type="NCBI Taxonomy" id="2782349"/>
    <lineage>
        <taxon>Bacteria</taxon>
        <taxon>Pseudomonadati</taxon>
        <taxon>Bacteroidota</taxon>
        <taxon>Cytophagia</taxon>
        <taxon>Cytophagales</taxon>
        <taxon>Chryseotaleaceae</taxon>
        <taxon>Chryseosolibacter</taxon>
    </lineage>
</organism>
<keyword evidence="3" id="KW-1185">Reference proteome</keyword>
<sequence length="92" mass="9994">MAKPKLTKLGILFANKSVNQASISRRTGISKQKLTALATQSTDRILAIEIVSIALAIDEEPGDLLDLLCNHVQIKEDTKVDGRRKRGKGPGK</sequence>
<feature type="domain" description="HTH cro/C1-type" evidence="1">
    <location>
        <begin position="8"/>
        <end position="67"/>
    </location>
</feature>
<evidence type="ECO:0000259" key="1">
    <source>
        <dbReference type="Pfam" id="PF13443"/>
    </source>
</evidence>
<accession>A0AAP2DKN8</accession>
<reference evidence="2 3" key="1">
    <citation type="submission" date="2021-05" db="EMBL/GenBank/DDBJ databases">
        <title>A Polyphasic approach of four new species of the genus Ohtaekwangia: Ohtaekwangia histidinii sp. nov., Ohtaekwangia cretensis sp. nov., Ohtaekwangia indiensis sp. nov., Ohtaekwangia reichenbachii sp. nov. from diverse environment.</title>
        <authorList>
            <person name="Octaviana S."/>
        </authorList>
    </citation>
    <scope>NUCLEOTIDE SEQUENCE [LARGE SCALE GENOMIC DNA]</scope>
    <source>
        <strain evidence="2 3">PWU4</strain>
    </source>
</reference>
<evidence type="ECO:0000313" key="2">
    <source>
        <dbReference type="EMBL" id="MBT1697916.1"/>
    </source>
</evidence>
<dbReference type="EMBL" id="JAHESF010000012">
    <property type="protein sequence ID" value="MBT1697916.1"/>
    <property type="molecule type" value="Genomic_DNA"/>
</dbReference>
<gene>
    <name evidence="2" type="ORF">KK083_13570</name>
</gene>
<dbReference type="Pfam" id="PF13443">
    <property type="entry name" value="HTH_26"/>
    <property type="match status" value="1"/>
</dbReference>
<name>A0AAP2DKN8_9BACT</name>
<dbReference type="InterPro" id="IPR001387">
    <property type="entry name" value="Cro/C1-type_HTH"/>
</dbReference>